<dbReference type="OrthoDB" id="10487999at2759"/>
<feature type="region of interest" description="Disordered" evidence="1">
    <location>
        <begin position="60"/>
        <end position="81"/>
    </location>
</feature>
<dbReference type="AlphaFoldDB" id="A0A9N9JMN2"/>
<feature type="compositionally biased region" description="Polar residues" evidence="1">
    <location>
        <begin position="69"/>
        <end position="81"/>
    </location>
</feature>
<dbReference type="EMBL" id="CAJVQA010025494">
    <property type="protein sequence ID" value="CAG8786238.1"/>
    <property type="molecule type" value="Genomic_DNA"/>
</dbReference>
<evidence type="ECO:0000256" key="1">
    <source>
        <dbReference type="SAM" id="MobiDB-lite"/>
    </source>
</evidence>
<reference evidence="2" key="1">
    <citation type="submission" date="2021-06" db="EMBL/GenBank/DDBJ databases">
        <authorList>
            <person name="Kallberg Y."/>
            <person name="Tangrot J."/>
            <person name="Rosling A."/>
        </authorList>
    </citation>
    <scope>NUCLEOTIDE SEQUENCE</scope>
    <source>
        <strain evidence="2">FL966</strain>
    </source>
</reference>
<proteinExistence type="predicted"/>
<name>A0A9N9JMN2_9GLOM</name>
<organism evidence="2 3">
    <name type="scientific">Cetraspora pellucida</name>
    <dbReference type="NCBI Taxonomy" id="1433469"/>
    <lineage>
        <taxon>Eukaryota</taxon>
        <taxon>Fungi</taxon>
        <taxon>Fungi incertae sedis</taxon>
        <taxon>Mucoromycota</taxon>
        <taxon>Glomeromycotina</taxon>
        <taxon>Glomeromycetes</taxon>
        <taxon>Diversisporales</taxon>
        <taxon>Gigasporaceae</taxon>
        <taxon>Cetraspora</taxon>
    </lineage>
</organism>
<feature type="non-terminal residue" evidence="2">
    <location>
        <position position="81"/>
    </location>
</feature>
<comment type="caution">
    <text evidence="2">The sequence shown here is derived from an EMBL/GenBank/DDBJ whole genome shotgun (WGS) entry which is preliminary data.</text>
</comment>
<protein>
    <submittedName>
        <fullName evidence="2">16679_t:CDS:1</fullName>
    </submittedName>
</protein>
<keyword evidence="3" id="KW-1185">Reference proteome</keyword>
<accession>A0A9N9JMN2</accession>
<gene>
    <name evidence="2" type="ORF">CPELLU_LOCUS16700</name>
</gene>
<sequence>MPQHKSSRHAANRRYYERNRERILQLRRASRNETRARLQYLENLHNLQLPPIQYILNNTPPVMQASGPEENTSVTKIKQNY</sequence>
<evidence type="ECO:0000313" key="3">
    <source>
        <dbReference type="Proteomes" id="UP000789759"/>
    </source>
</evidence>
<evidence type="ECO:0000313" key="2">
    <source>
        <dbReference type="EMBL" id="CAG8786238.1"/>
    </source>
</evidence>
<dbReference type="Proteomes" id="UP000789759">
    <property type="component" value="Unassembled WGS sequence"/>
</dbReference>